<evidence type="ECO:0000256" key="1">
    <source>
        <dbReference type="ARBA" id="ARBA00003618"/>
    </source>
</evidence>
<keyword evidence="6" id="KW-0067">ATP-binding</keyword>
<comment type="similarity">
    <text evidence="2">Belongs to the RecN family.</text>
</comment>
<dbReference type="CDD" id="cd03241">
    <property type="entry name" value="ABC_RecN"/>
    <property type="match status" value="2"/>
</dbReference>
<evidence type="ECO:0000256" key="7">
    <source>
        <dbReference type="ARBA" id="ARBA00023204"/>
    </source>
</evidence>
<dbReference type="Pfam" id="PF02463">
    <property type="entry name" value="SMC_N"/>
    <property type="match status" value="1"/>
</dbReference>
<keyword evidence="7" id="KW-0234">DNA repair</keyword>
<accession>A0A6J7H271</accession>
<evidence type="ECO:0000256" key="8">
    <source>
        <dbReference type="ARBA" id="ARBA00033408"/>
    </source>
</evidence>
<keyword evidence="5" id="KW-0227">DNA damage</keyword>
<dbReference type="InterPro" id="IPR004604">
    <property type="entry name" value="DNA_recomb/repair_RecN"/>
</dbReference>
<name>A0A6J7H271_9ZZZZ</name>
<evidence type="ECO:0000259" key="10">
    <source>
        <dbReference type="Pfam" id="PF02463"/>
    </source>
</evidence>
<evidence type="ECO:0000256" key="4">
    <source>
        <dbReference type="ARBA" id="ARBA00022741"/>
    </source>
</evidence>
<sequence length="590" mass="62547">MIEELRIRGVGVIEEATLPLGPGLTVLTGETGAGKTMVLSGIGLLLGRRADPALVRTGMDRALVEGIVSVSREDLLAKWEDLGIEDGQLIIGRSITAEGRSRAFLGGRSVPVATLAEVTAELVAVHGQSDQQRLTQPARQSDLLDTFAGTEVLALRDEFTVAYDRLSAICREIADLRAGGRERELEMETLARALAEIDAAQIVAGEENELDVNRARLANVSSLRDAVAEAQACLGGTDAGDGDDVLAMLDTAAKALERVRDLDATTAPIAERLRQATREVIDILGELGHYESALDGDPNLLAALEERRSVLRGLMKRYGATTEEILEWAESARSRVTGWSSLEDRLPQLEADAVGVVQKMLGVGRSLTAGRQEAARRLEQLVSAELAGLAMAGASIEVRVEPRAADSPSPLPRDLSGTGYGRGGCDAVSMWLTAHAGAPARPLGAGASGGELSRIMLALEVAIAGSEPAGTLVFDEVDAGVGGRAAVEVGRRLARLARTTQVLVVTHLPQVAAFADRHLVVEKAATGKVTATTVRVVEGDDRRREIARMLAGLEDSEAATTHAEELLQLARESDTPETPRKRAQRSTRPA</sequence>
<evidence type="ECO:0000256" key="2">
    <source>
        <dbReference type="ARBA" id="ARBA00009441"/>
    </source>
</evidence>
<reference evidence="11" key="1">
    <citation type="submission" date="2020-05" db="EMBL/GenBank/DDBJ databases">
        <authorList>
            <person name="Chiriac C."/>
            <person name="Salcher M."/>
            <person name="Ghai R."/>
            <person name="Kavagutti S V."/>
        </authorList>
    </citation>
    <scope>NUCLEOTIDE SEQUENCE</scope>
</reference>
<evidence type="ECO:0000313" key="11">
    <source>
        <dbReference type="EMBL" id="CAB4910783.1"/>
    </source>
</evidence>
<feature type="compositionally biased region" description="Basic residues" evidence="9">
    <location>
        <begin position="581"/>
        <end position="590"/>
    </location>
</feature>
<feature type="domain" description="RecF/RecN/SMC N-terminal" evidence="10">
    <location>
        <begin position="2"/>
        <end position="526"/>
    </location>
</feature>
<evidence type="ECO:0000256" key="9">
    <source>
        <dbReference type="SAM" id="MobiDB-lite"/>
    </source>
</evidence>
<feature type="region of interest" description="Disordered" evidence="9">
    <location>
        <begin position="567"/>
        <end position="590"/>
    </location>
</feature>
<dbReference type="NCBIfam" id="TIGR00634">
    <property type="entry name" value="recN"/>
    <property type="match status" value="1"/>
</dbReference>
<organism evidence="11">
    <name type="scientific">freshwater metagenome</name>
    <dbReference type="NCBI Taxonomy" id="449393"/>
    <lineage>
        <taxon>unclassified sequences</taxon>
        <taxon>metagenomes</taxon>
        <taxon>ecological metagenomes</taxon>
    </lineage>
</organism>
<dbReference type="GO" id="GO:0043590">
    <property type="term" value="C:bacterial nucleoid"/>
    <property type="evidence" value="ECO:0007669"/>
    <property type="project" value="TreeGrafter"/>
</dbReference>
<dbReference type="PANTHER" id="PTHR11059">
    <property type="entry name" value="DNA REPAIR PROTEIN RECN"/>
    <property type="match status" value="1"/>
</dbReference>
<evidence type="ECO:0000256" key="6">
    <source>
        <dbReference type="ARBA" id="ARBA00022840"/>
    </source>
</evidence>
<dbReference type="GO" id="GO:0005524">
    <property type="term" value="F:ATP binding"/>
    <property type="evidence" value="ECO:0007669"/>
    <property type="project" value="UniProtKB-KW"/>
</dbReference>
<dbReference type="InterPro" id="IPR027417">
    <property type="entry name" value="P-loop_NTPase"/>
</dbReference>
<dbReference type="GO" id="GO:0006281">
    <property type="term" value="P:DNA repair"/>
    <property type="evidence" value="ECO:0007669"/>
    <property type="project" value="UniProtKB-KW"/>
</dbReference>
<dbReference type="EMBL" id="CAFBMR010000022">
    <property type="protein sequence ID" value="CAB4910783.1"/>
    <property type="molecule type" value="Genomic_DNA"/>
</dbReference>
<protein>
    <recommendedName>
        <fullName evidence="3">DNA repair protein RecN</fullName>
    </recommendedName>
    <alternativeName>
        <fullName evidence="8">Recombination protein N</fullName>
    </alternativeName>
</protein>
<proteinExistence type="inferred from homology"/>
<comment type="function">
    <text evidence="1">May be involved in recombinational repair of damaged DNA.</text>
</comment>
<dbReference type="Gene3D" id="6.10.140.1080">
    <property type="match status" value="1"/>
</dbReference>
<dbReference type="PIRSF" id="PIRSF003128">
    <property type="entry name" value="RecN"/>
    <property type="match status" value="1"/>
</dbReference>
<dbReference type="AlphaFoldDB" id="A0A6J7H271"/>
<evidence type="ECO:0000256" key="3">
    <source>
        <dbReference type="ARBA" id="ARBA00021315"/>
    </source>
</evidence>
<gene>
    <name evidence="11" type="ORF">UFOPK3610_00780</name>
</gene>
<evidence type="ECO:0000256" key="5">
    <source>
        <dbReference type="ARBA" id="ARBA00022763"/>
    </source>
</evidence>
<dbReference type="SUPFAM" id="SSF52540">
    <property type="entry name" value="P-loop containing nucleoside triphosphate hydrolases"/>
    <property type="match status" value="1"/>
</dbReference>
<dbReference type="Gene3D" id="3.40.50.300">
    <property type="entry name" value="P-loop containing nucleotide triphosphate hydrolases"/>
    <property type="match status" value="2"/>
</dbReference>
<feature type="compositionally biased region" description="Basic and acidic residues" evidence="9">
    <location>
        <begin position="571"/>
        <end position="580"/>
    </location>
</feature>
<dbReference type="GO" id="GO:0006310">
    <property type="term" value="P:DNA recombination"/>
    <property type="evidence" value="ECO:0007669"/>
    <property type="project" value="InterPro"/>
</dbReference>
<dbReference type="InterPro" id="IPR003395">
    <property type="entry name" value="RecF/RecN/SMC_N"/>
</dbReference>
<keyword evidence="4" id="KW-0547">Nucleotide-binding</keyword>
<dbReference type="PANTHER" id="PTHR11059:SF0">
    <property type="entry name" value="DNA REPAIR PROTEIN RECN"/>
    <property type="match status" value="1"/>
</dbReference>
<dbReference type="GO" id="GO:0009432">
    <property type="term" value="P:SOS response"/>
    <property type="evidence" value="ECO:0007669"/>
    <property type="project" value="TreeGrafter"/>
</dbReference>